<evidence type="ECO:0000313" key="3">
    <source>
        <dbReference type="Proteomes" id="UP000178603"/>
    </source>
</evidence>
<proteinExistence type="predicted"/>
<dbReference type="Proteomes" id="UP000178603">
    <property type="component" value="Unassembled WGS sequence"/>
</dbReference>
<dbReference type="Pfam" id="PF21956">
    <property type="entry name" value="DUF6922"/>
    <property type="match status" value="1"/>
</dbReference>
<sequence length="101" mass="12006">MKKTKLPEYFRGYFWDVDFDRLGKSSHYYLIIKRTLDRGDTKSIRWLVKNYGIEKIKEVLLITKDLSRVSGCFWADMLSVGYEKLPCLQKPYSPIHFGLYS</sequence>
<protein>
    <recommendedName>
        <fullName evidence="1">DUF6922 domain-containing protein</fullName>
    </recommendedName>
</protein>
<organism evidence="2 3">
    <name type="scientific">Candidatus Woesebacteria bacterium RIFCSPHIGHO2_12_FULL_41_24</name>
    <dbReference type="NCBI Taxonomy" id="1802510"/>
    <lineage>
        <taxon>Bacteria</taxon>
        <taxon>Candidatus Woeseibacteriota</taxon>
    </lineage>
</organism>
<comment type="caution">
    <text evidence="2">The sequence shown here is derived from an EMBL/GenBank/DDBJ whole genome shotgun (WGS) entry which is preliminary data.</text>
</comment>
<dbReference type="AlphaFoldDB" id="A0A1F8ATU4"/>
<dbReference type="InterPro" id="IPR053830">
    <property type="entry name" value="DUF6922"/>
</dbReference>
<name>A0A1F8ATU4_9BACT</name>
<dbReference type="EMBL" id="MGGW01000005">
    <property type="protein sequence ID" value="OGM55162.1"/>
    <property type="molecule type" value="Genomic_DNA"/>
</dbReference>
<feature type="domain" description="DUF6922" evidence="1">
    <location>
        <begin position="13"/>
        <end position="60"/>
    </location>
</feature>
<evidence type="ECO:0000313" key="2">
    <source>
        <dbReference type="EMBL" id="OGM55162.1"/>
    </source>
</evidence>
<accession>A0A1F8ATU4</accession>
<evidence type="ECO:0000259" key="1">
    <source>
        <dbReference type="Pfam" id="PF21956"/>
    </source>
</evidence>
<gene>
    <name evidence="2" type="ORF">A3E44_04555</name>
</gene>
<reference evidence="2 3" key="1">
    <citation type="journal article" date="2016" name="Nat. Commun.">
        <title>Thousands of microbial genomes shed light on interconnected biogeochemical processes in an aquifer system.</title>
        <authorList>
            <person name="Anantharaman K."/>
            <person name="Brown C.T."/>
            <person name="Hug L.A."/>
            <person name="Sharon I."/>
            <person name="Castelle C.J."/>
            <person name="Probst A.J."/>
            <person name="Thomas B.C."/>
            <person name="Singh A."/>
            <person name="Wilkins M.J."/>
            <person name="Karaoz U."/>
            <person name="Brodie E.L."/>
            <person name="Williams K.H."/>
            <person name="Hubbard S.S."/>
            <person name="Banfield J.F."/>
        </authorList>
    </citation>
    <scope>NUCLEOTIDE SEQUENCE [LARGE SCALE GENOMIC DNA]</scope>
</reference>